<dbReference type="AlphaFoldDB" id="A0A1I1R924"/>
<dbReference type="Gene3D" id="1.10.260.40">
    <property type="entry name" value="lambda repressor-like DNA-binding domains"/>
    <property type="match status" value="1"/>
</dbReference>
<protein>
    <submittedName>
        <fullName evidence="3">Helix-turn-helix domain-containing protein</fullName>
    </submittedName>
</protein>
<sequence>MNKRQAQAAQGAGRRPDEITGRELIRRQLKRLRESSGLSMQQLADEFHYSKGRYADMESGRTLPTKEFAAVLDQRFKPLLKFTELLSNVRDALIAEHMKEMLPKEQAAVRIQTFSSSVMPGLLQTEEYARALTRASIPGAPDDQIAARVSLRMERQLLFFREDPPFYWAILDEAVLARTVGTDEVMAEQLRHLEEIILNPRNKVQILPFAAREHGMMGGSLNLWTLRDGRTVALAESFGPGEPIESPTRVSFYSEMFDEVKINALSPEGSLRLIRRYLKDYHHEADDGQPVAQEQLQRGGQRAVS</sequence>
<proteinExistence type="predicted"/>
<dbReference type="InterPro" id="IPR001387">
    <property type="entry name" value="Cro/C1-type_HTH"/>
</dbReference>
<dbReference type="InterPro" id="IPR010982">
    <property type="entry name" value="Lambda_DNA-bd_dom_sf"/>
</dbReference>
<evidence type="ECO:0000259" key="2">
    <source>
        <dbReference type="PROSITE" id="PS50943"/>
    </source>
</evidence>
<gene>
    <name evidence="3" type="ORF">SAMN05421773_11268</name>
</gene>
<dbReference type="GO" id="GO:0003677">
    <property type="term" value="F:DNA binding"/>
    <property type="evidence" value="ECO:0007669"/>
    <property type="project" value="InterPro"/>
</dbReference>
<dbReference type="Pfam" id="PF13560">
    <property type="entry name" value="HTH_31"/>
    <property type="match status" value="1"/>
</dbReference>
<dbReference type="PROSITE" id="PS50943">
    <property type="entry name" value="HTH_CROC1"/>
    <property type="match status" value="1"/>
</dbReference>
<feature type="domain" description="HTH cro/C1-type" evidence="2">
    <location>
        <begin position="29"/>
        <end position="79"/>
    </location>
</feature>
<dbReference type="RefSeq" id="WP_093840362.1">
    <property type="nucleotide sequence ID" value="NZ_FOLM01000012.1"/>
</dbReference>
<keyword evidence="4" id="KW-1185">Reference proteome</keyword>
<dbReference type="Pfam" id="PF19054">
    <property type="entry name" value="DUF5753"/>
    <property type="match status" value="1"/>
</dbReference>
<accession>A0A1I1R924</accession>
<dbReference type="OrthoDB" id="2897536at2"/>
<dbReference type="InterPro" id="IPR043917">
    <property type="entry name" value="DUF5753"/>
</dbReference>
<feature type="compositionally biased region" description="Low complexity" evidence="1">
    <location>
        <begin position="1"/>
        <end position="13"/>
    </location>
</feature>
<dbReference type="SUPFAM" id="SSF47413">
    <property type="entry name" value="lambda repressor-like DNA-binding domains"/>
    <property type="match status" value="1"/>
</dbReference>
<evidence type="ECO:0000313" key="3">
    <source>
        <dbReference type="EMBL" id="SFD26830.1"/>
    </source>
</evidence>
<dbReference type="Proteomes" id="UP000199207">
    <property type="component" value="Unassembled WGS sequence"/>
</dbReference>
<dbReference type="CDD" id="cd00093">
    <property type="entry name" value="HTH_XRE"/>
    <property type="match status" value="1"/>
</dbReference>
<name>A0A1I1R924_9ACTN</name>
<evidence type="ECO:0000313" key="4">
    <source>
        <dbReference type="Proteomes" id="UP000199207"/>
    </source>
</evidence>
<feature type="compositionally biased region" description="Polar residues" evidence="1">
    <location>
        <begin position="292"/>
        <end position="305"/>
    </location>
</feature>
<dbReference type="STRING" id="910347.SAMN05421773_11268"/>
<evidence type="ECO:0000256" key="1">
    <source>
        <dbReference type="SAM" id="MobiDB-lite"/>
    </source>
</evidence>
<feature type="region of interest" description="Disordered" evidence="1">
    <location>
        <begin position="285"/>
        <end position="305"/>
    </location>
</feature>
<reference evidence="3 4" key="1">
    <citation type="submission" date="2016-10" db="EMBL/GenBank/DDBJ databases">
        <authorList>
            <person name="de Groot N.N."/>
        </authorList>
    </citation>
    <scope>NUCLEOTIDE SEQUENCE [LARGE SCALE GENOMIC DNA]</scope>
    <source>
        <strain evidence="3 4">CGMCC 4.5739</strain>
    </source>
</reference>
<dbReference type="SMART" id="SM00530">
    <property type="entry name" value="HTH_XRE"/>
    <property type="match status" value="1"/>
</dbReference>
<dbReference type="EMBL" id="FOLM01000012">
    <property type="protein sequence ID" value="SFD26830.1"/>
    <property type="molecule type" value="Genomic_DNA"/>
</dbReference>
<feature type="region of interest" description="Disordered" evidence="1">
    <location>
        <begin position="1"/>
        <end position="20"/>
    </location>
</feature>
<organism evidence="3 4">
    <name type="scientific">Streptomyces aidingensis</name>
    <dbReference type="NCBI Taxonomy" id="910347"/>
    <lineage>
        <taxon>Bacteria</taxon>
        <taxon>Bacillati</taxon>
        <taxon>Actinomycetota</taxon>
        <taxon>Actinomycetes</taxon>
        <taxon>Kitasatosporales</taxon>
        <taxon>Streptomycetaceae</taxon>
        <taxon>Streptomyces</taxon>
    </lineage>
</organism>